<comment type="caution">
    <text evidence="11">The sequence shown here is derived from an EMBL/GenBank/DDBJ whole genome shotgun (WGS) entry which is preliminary data.</text>
</comment>
<dbReference type="InterPro" id="IPR055348">
    <property type="entry name" value="DctQ"/>
</dbReference>
<comment type="caution">
    <text evidence="9">Lacks conserved residue(s) required for the propagation of feature annotation.</text>
</comment>
<proteinExistence type="inferred from homology"/>
<comment type="subunit">
    <text evidence="9">The complex comprises the extracytoplasmic solute receptor protein and the two transmembrane proteins.</text>
</comment>
<dbReference type="Proteomes" id="UP001239909">
    <property type="component" value="Unassembled WGS sequence"/>
</dbReference>
<gene>
    <name evidence="11" type="ORF">LNKW23_32440</name>
</gene>
<organism evidence="11 12">
    <name type="scientific">Paralimibaculum aggregatum</name>
    <dbReference type="NCBI Taxonomy" id="3036245"/>
    <lineage>
        <taxon>Bacteria</taxon>
        <taxon>Pseudomonadati</taxon>
        <taxon>Pseudomonadota</taxon>
        <taxon>Alphaproteobacteria</taxon>
        <taxon>Rhodobacterales</taxon>
        <taxon>Paracoccaceae</taxon>
        <taxon>Paralimibaculum</taxon>
    </lineage>
</organism>
<feature type="transmembrane region" description="Helical" evidence="9">
    <location>
        <begin position="86"/>
        <end position="108"/>
    </location>
</feature>
<evidence type="ECO:0000256" key="6">
    <source>
        <dbReference type="ARBA" id="ARBA00022989"/>
    </source>
</evidence>
<keyword evidence="5 9" id="KW-0812">Transmembrane</keyword>
<evidence type="ECO:0000313" key="11">
    <source>
        <dbReference type="EMBL" id="GMG84030.1"/>
    </source>
</evidence>
<dbReference type="PANTHER" id="PTHR35011:SF10">
    <property type="entry name" value="TRAP TRANSPORTER SMALL PERMEASE PROTEIN"/>
    <property type="match status" value="1"/>
</dbReference>
<keyword evidence="7 9" id="KW-0472">Membrane</keyword>
<reference evidence="11 12" key="1">
    <citation type="submission" date="2023-04" db="EMBL/GenBank/DDBJ databases">
        <title>Marinoamorphus aggregata gen. nov., sp. Nov., isolate from tissue of brittle star Ophioplocus japonicus.</title>
        <authorList>
            <person name="Kawano K."/>
            <person name="Sawayama S."/>
            <person name="Nakagawa S."/>
        </authorList>
    </citation>
    <scope>NUCLEOTIDE SEQUENCE [LARGE SCALE GENOMIC DNA]</scope>
    <source>
        <strain evidence="11 12">NKW23</strain>
    </source>
</reference>
<evidence type="ECO:0000256" key="9">
    <source>
        <dbReference type="RuleBase" id="RU369079"/>
    </source>
</evidence>
<feature type="transmembrane region" description="Helical" evidence="9">
    <location>
        <begin position="128"/>
        <end position="149"/>
    </location>
</feature>
<dbReference type="PANTHER" id="PTHR35011">
    <property type="entry name" value="2,3-DIKETO-L-GULONATE TRAP TRANSPORTER SMALL PERMEASE PROTEIN YIAM"/>
    <property type="match status" value="1"/>
</dbReference>
<evidence type="ECO:0000313" key="12">
    <source>
        <dbReference type="Proteomes" id="UP001239909"/>
    </source>
</evidence>
<keyword evidence="2 9" id="KW-0813">Transport</keyword>
<dbReference type="RefSeq" id="WP_285672954.1">
    <property type="nucleotide sequence ID" value="NZ_BSYI01000028.1"/>
</dbReference>
<keyword evidence="12" id="KW-1185">Reference proteome</keyword>
<evidence type="ECO:0000256" key="4">
    <source>
        <dbReference type="ARBA" id="ARBA00022519"/>
    </source>
</evidence>
<keyword evidence="6 9" id="KW-1133">Transmembrane helix</keyword>
<feature type="transmembrane region" description="Helical" evidence="9">
    <location>
        <begin position="43"/>
        <end position="65"/>
    </location>
</feature>
<sequence length="167" mass="18415">MPMILFRAFVTLLARVASALFVLAGAMLTYEVIARYFFTAPTIWAAELSQLCLIWGTLVAMAWCLRERRHIRITAVISLLPPGPRRVADIGAMLAVALFSALVVWKGWEIFLDSFERGRTTGSMLDLPSWVAELAVPAGFAVLLVQALIEATRALRGEVIEEGHVSE</sequence>
<evidence type="ECO:0000256" key="5">
    <source>
        <dbReference type="ARBA" id="ARBA00022692"/>
    </source>
</evidence>
<comment type="function">
    <text evidence="9">Part of the tripartite ATP-independent periplasmic (TRAP) transport system.</text>
</comment>
<name>A0ABQ6LLF5_9RHOB</name>
<comment type="subcellular location">
    <subcellularLocation>
        <location evidence="1 9">Cell inner membrane</location>
        <topology evidence="1 9">Multi-pass membrane protein</topology>
    </subcellularLocation>
</comment>
<protein>
    <recommendedName>
        <fullName evidence="9">TRAP transporter small permease protein</fullName>
    </recommendedName>
</protein>
<evidence type="ECO:0000259" key="10">
    <source>
        <dbReference type="Pfam" id="PF04290"/>
    </source>
</evidence>
<evidence type="ECO:0000256" key="8">
    <source>
        <dbReference type="ARBA" id="ARBA00038436"/>
    </source>
</evidence>
<keyword evidence="4 9" id="KW-0997">Cell inner membrane</keyword>
<evidence type="ECO:0000256" key="1">
    <source>
        <dbReference type="ARBA" id="ARBA00004429"/>
    </source>
</evidence>
<feature type="domain" description="Tripartite ATP-independent periplasmic transporters DctQ component" evidence="10">
    <location>
        <begin position="26"/>
        <end position="156"/>
    </location>
</feature>
<comment type="similarity">
    <text evidence="8 9">Belongs to the TRAP transporter small permease family.</text>
</comment>
<evidence type="ECO:0000256" key="2">
    <source>
        <dbReference type="ARBA" id="ARBA00022448"/>
    </source>
</evidence>
<accession>A0ABQ6LLF5</accession>
<dbReference type="EMBL" id="BSYI01000028">
    <property type="protein sequence ID" value="GMG84030.1"/>
    <property type="molecule type" value="Genomic_DNA"/>
</dbReference>
<keyword evidence="3" id="KW-1003">Cell membrane</keyword>
<evidence type="ECO:0000256" key="3">
    <source>
        <dbReference type="ARBA" id="ARBA00022475"/>
    </source>
</evidence>
<dbReference type="InterPro" id="IPR007387">
    <property type="entry name" value="TRAP_DctQ"/>
</dbReference>
<evidence type="ECO:0000256" key="7">
    <source>
        <dbReference type="ARBA" id="ARBA00023136"/>
    </source>
</evidence>
<dbReference type="Pfam" id="PF04290">
    <property type="entry name" value="DctQ"/>
    <property type="match status" value="1"/>
</dbReference>